<protein>
    <recommendedName>
        <fullName evidence="4 11">Alkylglycerone-phosphate synthase</fullName>
        <shortName evidence="11">Alkyl-DHAP synthase</shortName>
        <ecNumber evidence="4 11">2.5.1.26</ecNumber>
    </recommendedName>
</protein>
<feature type="site" description="Important for enzyme activity" evidence="10">
    <location>
        <position position="363"/>
    </location>
</feature>
<dbReference type="SUPFAM" id="SSF55103">
    <property type="entry name" value="FAD-linked oxidases, C-terminal domain"/>
    <property type="match status" value="1"/>
</dbReference>
<dbReference type="Gene3D" id="3.40.462.40">
    <property type="entry name" value="FAD-linked oxidase, cap domain/gating helix"/>
    <property type="match status" value="1"/>
</dbReference>
<keyword evidence="11" id="KW-0444">Lipid biosynthesis</keyword>
<accession>A0A8J4UVV1</accession>
<feature type="domain" description="FAD-binding PCMH-type" evidence="13">
    <location>
        <begin position="148"/>
        <end position="328"/>
    </location>
</feature>
<feature type="binding site" evidence="9">
    <location>
        <begin position="248"/>
        <end position="254"/>
    </location>
    <ligand>
        <name>FAD</name>
        <dbReference type="ChEBI" id="CHEBI:57692"/>
    </ligand>
</feature>
<dbReference type="Proteomes" id="UP000695562">
    <property type="component" value="Unassembled WGS sequence"/>
</dbReference>
<dbReference type="InterPro" id="IPR004113">
    <property type="entry name" value="FAD-bd_oxidored_4_C"/>
</dbReference>
<evidence type="ECO:0000256" key="3">
    <source>
        <dbReference type="ARBA" id="ARBA00008000"/>
    </source>
</evidence>
<dbReference type="InterPro" id="IPR025650">
    <property type="entry name" value="Alkyl-DHAP_Synthase"/>
</dbReference>
<feature type="binding site" evidence="9">
    <location>
        <begin position="261"/>
        <end position="264"/>
    </location>
    <ligand>
        <name>FAD</name>
        <dbReference type="ChEBI" id="CHEBI:57692"/>
    </ligand>
</feature>
<proteinExistence type="inferred from homology"/>
<keyword evidence="15" id="KW-1185">Reference proteome</keyword>
<feature type="binding site" evidence="9">
    <location>
        <begin position="312"/>
        <end position="318"/>
    </location>
    <ligand>
        <name>FAD</name>
        <dbReference type="ChEBI" id="CHEBI:57692"/>
    </ligand>
</feature>
<gene>
    <name evidence="14" type="ORF">CYY_001759</name>
</gene>
<evidence type="ECO:0000256" key="11">
    <source>
        <dbReference type="RuleBase" id="RU363113"/>
    </source>
</evidence>
<evidence type="ECO:0000313" key="15">
    <source>
        <dbReference type="Proteomes" id="UP000695562"/>
    </source>
</evidence>
<comment type="catalytic activity">
    <reaction evidence="11">
        <text>a long chain fatty alcohol + a 1-acylglycerone 3-phosphate = a 1-O-alkylglycerone 3-phosphate + a long-chain fatty acid + H(+)</text>
        <dbReference type="Rhea" id="RHEA:36171"/>
        <dbReference type="ChEBI" id="CHEBI:15378"/>
        <dbReference type="ChEBI" id="CHEBI:17135"/>
        <dbReference type="ChEBI" id="CHEBI:57534"/>
        <dbReference type="ChEBI" id="CHEBI:57560"/>
        <dbReference type="ChEBI" id="CHEBI:73315"/>
        <dbReference type="EC" id="2.5.1.26"/>
    </reaction>
</comment>
<comment type="cofactor">
    <cofactor evidence="1 9 11">
        <name>FAD</name>
        <dbReference type="ChEBI" id="CHEBI:57692"/>
    </cofactor>
</comment>
<dbReference type="AlphaFoldDB" id="A0A8J4UVV1"/>
<dbReference type="InterPro" id="IPR016171">
    <property type="entry name" value="Vanillyl_alc_oxidase_C-sub2"/>
</dbReference>
<dbReference type="InterPro" id="IPR016169">
    <property type="entry name" value="FAD-bd_PCMH_sub2"/>
</dbReference>
<dbReference type="GO" id="GO:0005777">
    <property type="term" value="C:peroxisome"/>
    <property type="evidence" value="ECO:0007669"/>
    <property type="project" value="UniProtKB-SubCell"/>
</dbReference>
<evidence type="ECO:0000256" key="5">
    <source>
        <dbReference type="ARBA" id="ARBA00022630"/>
    </source>
</evidence>
<evidence type="ECO:0000256" key="7">
    <source>
        <dbReference type="PIRSR" id="PIRSR625650-1"/>
    </source>
</evidence>
<dbReference type="Gene3D" id="3.30.465.10">
    <property type="match status" value="1"/>
</dbReference>
<dbReference type="SUPFAM" id="SSF56176">
    <property type="entry name" value="FAD-binding/transporter-associated domain-like"/>
    <property type="match status" value="1"/>
</dbReference>
<dbReference type="PANTHER" id="PTHR46568">
    <property type="entry name" value="ALKYLDIHYDROXYACETONEPHOSPHATE SYNTHASE, PEROXISOMAL"/>
    <property type="match status" value="1"/>
</dbReference>
<dbReference type="Pfam" id="PF02913">
    <property type="entry name" value="FAD-oxidase_C"/>
    <property type="match status" value="1"/>
</dbReference>
<dbReference type="InterPro" id="IPR016164">
    <property type="entry name" value="FAD-linked_Oxase-like_C"/>
</dbReference>
<sequence length="622" mass="69901">MQLKEETTTTTTNGSGNEKKDFPKEFVDSYKQIKWNGWGDTRKFLHTLSPSGQIAITTPKKSAEPLPGLKPFILKELAGGNGQSELEDTPSIEFDNIQIDPPKSNPEFLKELKAFFLSDQLKDDKFARITHTFGKSIRDLVRTRIGQIKYAPDLIVLPHSHEEVEKLVQTANKFNVVIIPYGGGSNIVGAVEPISNERFTVSVDMRRMNKILWVDRREMTACIQVGILGPDLERELAKSGVSMGHDPDSFEFSTLGGWLATCSSGHQSDKYGDIEDMAVSFKTVTPTGTLELRNGARAGAGINYKHIILGSEGTLGIITEAIMKVHPLPPVAEYYGFLFPSFAHAVSALEQIRSTDIIPTMIRIYDPDETRLSFASKPSKGAFTEFMSAAVKKYLHYIRSYDFNNVCLSIIGFEGSKKSVDFAKAHVFDILAKNSAFSLGTSPGKTWGEKRYDLPYIRDFVLDHNMWVDVAETTVSWANLIPLWKDAKAAFKEHFRAQGVPAWICAHISHTYSNGVCLYFIFVSKQNAEKEMTPYIQAKRLMTDIVMKYGGALSHHHGVGYEHVPWMNRYVSNGWITVYRKLKETLDPNNICNPRKLIPTLQEENHQTPYLFDVLNVKKAKL</sequence>
<dbReference type="InterPro" id="IPR036318">
    <property type="entry name" value="FAD-bd_PCMH-like_sf"/>
</dbReference>
<evidence type="ECO:0000259" key="13">
    <source>
        <dbReference type="PROSITE" id="PS51387"/>
    </source>
</evidence>
<evidence type="ECO:0000256" key="4">
    <source>
        <dbReference type="ARBA" id="ARBA00012385"/>
    </source>
</evidence>
<feature type="active site" description="Proton donor/acceptor" evidence="7">
    <location>
        <position position="519"/>
    </location>
</feature>
<feature type="binding site" evidence="8">
    <location>
        <position position="458"/>
    </location>
    <ligand>
        <name>substrate</name>
    </ligand>
</feature>
<comment type="subcellular location">
    <subcellularLocation>
        <location evidence="11">Peroxisome</location>
    </subcellularLocation>
</comment>
<evidence type="ECO:0000256" key="2">
    <source>
        <dbReference type="ARBA" id="ARBA00004670"/>
    </source>
</evidence>
<comment type="caution">
    <text evidence="14">The sequence shown here is derived from an EMBL/GenBank/DDBJ whole genome shotgun (WGS) entry which is preliminary data.</text>
</comment>
<dbReference type="FunFam" id="1.10.45.10:FF:000001">
    <property type="entry name" value="D-lactate dehydrogenase mitochondrial"/>
    <property type="match status" value="1"/>
</dbReference>
<evidence type="ECO:0000256" key="6">
    <source>
        <dbReference type="ARBA" id="ARBA00022827"/>
    </source>
</evidence>
<keyword evidence="11" id="KW-0576">Peroxisome</keyword>
<dbReference type="OrthoDB" id="7786253at2759"/>
<comment type="similarity">
    <text evidence="3 11">Belongs to the FAD-binding oxidoreductase/transferase type 4 family.</text>
</comment>
<dbReference type="Gene3D" id="3.30.300.330">
    <property type="match status" value="1"/>
</dbReference>
<dbReference type="InterPro" id="IPR006094">
    <property type="entry name" value="Oxid_FAD_bind_N"/>
</dbReference>
<evidence type="ECO:0000313" key="14">
    <source>
        <dbReference type="EMBL" id="KAF2076921.1"/>
    </source>
</evidence>
<keyword evidence="11" id="KW-0808">Transferase</keyword>
<keyword evidence="6 9" id="KW-0274">FAD</keyword>
<dbReference type="Pfam" id="PF01565">
    <property type="entry name" value="FAD_binding_4"/>
    <property type="match status" value="1"/>
</dbReference>
<evidence type="ECO:0000256" key="10">
    <source>
        <dbReference type="PIRSR" id="PIRSR625650-4"/>
    </source>
</evidence>
<dbReference type="GO" id="GO:0008609">
    <property type="term" value="F:alkylglycerone-phosphate synthase activity"/>
    <property type="evidence" value="ECO:0007669"/>
    <property type="project" value="UniProtKB-EC"/>
</dbReference>
<dbReference type="Gene3D" id="1.10.45.10">
    <property type="entry name" value="Vanillyl-alcohol Oxidase, Chain A, domain 4"/>
    <property type="match status" value="1"/>
</dbReference>
<comment type="function">
    <text evidence="11">Catalyzes the exchange of an acyl for a long-chain alkyl group and the formation of the ether bond in the biosynthesis of ether phospholipids.</text>
</comment>
<comment type="pathway">
    <text evidence="2 11">Glycerolipid metabolism; ether lipid biosynthesis.</text>
</comment>
<evidence type="ECO:0000256" key="8">
    <source>
        <dbReference type="PIRSR" id="PIRSR625650-2"/>
    </source>
</evidence>
<dbReference type="PROSITE" id="PS51387">
    <property type="entry name" value="FAD_PCMH"/>
    <property type="match status" value="1"/>
</dbReference>
<dbReference type="InterPro" id="IPR016166">
    <property type="entry name" value="FAD-bd_PCMH"/>
</dbReference>
<name>A0A8J4UVV1_9MYCE</name>
<evidence type="ECO:0000256" key="12">
    <source>
        <dbReference type="SAM" id="MobiDB-lite"/>
    </source>
</evidence>
<feature type="region of interest" description="Disordered" evidence="12">
    <location>
        <begin position="1"/>
        <end position="23"/>
    </location>
</feature>
<dbReference type="GO" id="GO:0071949">
    <property type="term" value="F:FAD binding"/>
    <property type="evidence" value="ECO:0007669"/>
    <property type="project" value="InterPro"/>
</dbReference>
<comment type="subunit">
    <text evidence="11">Homodimer.</text>
</comment>
<evidence type="ECO:0000256" key="9">
    <source>
        <dbReference type="PIRSR" id="PIRSR625650-3"/>
    </source>
</evidence>
<dbReference type="EMBL" id="AJWJ01000044">
    <property type="protein sequence ID" value="KAF2076921.1"/>
    <property type="molecule type" value="Genomic_DNA"/>
</dbReference>
<dbReference type="EC" id="2.5.1.26" evidence="4 11"/>
<reference evidence="14" key="1">
    <citation type="submission" date="2020-01" db="EMBL/GenBank/DDBJ databases">
        <title>Development of genomics and gene disruption for Polysphondylium violaceum indicates a role for the polyketide synthase stlB in stalk morphogenesis.</title>
        <authorList>
            <person name="Narita B."/>
            <person name="Kawabe Y."/>
            <person name="Kin K."/>
            <person name="Saito T."/>
            <person name="Gibbs R."/>
            <person name="Kuspa A."/>
            <person name="Muzny D."/>
            <person name="Queller D."/>
            <person name="Richards S."/>
            <person name="Strassman J."/>
            <person name="Sucgang R."/>
            <person name="Worley K."/>
            <person name="Schaap P."/>
        </authorList>
    </citation>
    <scope>NUCLEOTIDE SEQUENCE</scope>
    <source>
        <strain evidence="14">QSvi11</strain>
    </source>
</reference>
<dbReference type="PANTHER" id="PTHR46568:SF1">
    <property type="entry name" value="ALKYLDIHYDROXYACETONEPHOSPHATE SYNTHASE, PEROXISOMAL"/>
    <property type="match status" value="1"/>
</dbReference>
<keyword evidence="5 11" id="KW-0285">Flavoprotein</keyword>
<organism evidence="14 15">
    <name type="scientific">Polysphondylium violaceum</name>
    <dbReference type="NCBI Taxonomy" id="133409"/>
    <lineage>
        <taxon>Eukaryota</taxon>
        <taxon>Amoebozoa</taxon>
        <taxon>Evosea</taxon>
        <taxon>Eumycetozoa</taxon>
        <taxon>Dictyostelia</taxon>
        <taxon>Dictyosteliales</taxon>
        <taxon>Dictyosteliaceae</taxon>
        <taxon>Polysphondylium</taxon>
    </lineage>
</organism>
<evidence type="ECO:0000256" key="1">
    <source>
        <dbReference type="ARBA" id="ARBA00001974"/>
    </source>
</evidence>
<keyword evidence="11" id="KW-0443">Lipid metabolism</keyword>
<dbReference type="GO" id="GO:0008610">
    <property type="term" value="P:lipid biosynthetic process"/>
    <property type="evidence" value="ECO:0007669"/>
    <property type="project" value="InterPro"/>
</dbReference>